<accession>A0AAE1HAH4</accession>
<keyword evidence="1" id="KW-0067">ATP-binding</keyword>
<proteinExistence type="predicted"/>
<reference evidence="1" key="2">
    <citation type="journal article" date="2023" name="BMC Genomics">
        <title>Pest status, molecular evolution, and epigenetic factors derived from the genome assembly of Frankliniella fusca, a thysanopteran phytovirus vector.</title>
        <authorList>
            <person name="Catto M.A."/>
            <person name="Labadie P.E."/>
            <person name="Jacobson A.L."/>
            <person name="Kennedy G.G."/>
            <person name="Srinivasan R."/>
            <person name="Hunt B.G."/>
        </authorList>
    </citation>
    <scope>NUCLEOTIDE SEQUENCE</scope>
    <source>
        <strain evidence="1">PL_HMW_Pooled</strain>
    </source>
</reference>
<comment type="caution">
    <text evidence="1">The sequence shown here is derived from an EMBL/GenBank/DDBJ whole genome shotgun (WGS) entry which is preliminary data.</text>
</comment>
<organism evidence="1 2">
    <name type="scientific">Frankliniella fusca</name>
    <dbReference type="NCBI Taxonomy" id="407009"/>
    <lineage>
        <taxon>Eukaryota</taxon>
        <taxon>Metazoa</taxon>
        <taxon>Ecdysozoa</taxon>
        <taxon>Arthropoda</taxon>
        <taxon>Hexapoda</taxon>
        <taxon>Insecta</taxon>
        <taxon>Pterygota</taxon>
        <taxon>Neoptera</taxon>
        <taxon>Paraneoptera</taxon>
        <taxon>Thysanoptera</taxon>
        <taxon>Terebrantia</taxon>
        <taxon>Thripoidea</taxon>
        <taxon>Thripidae</taxon>
        <taxon>Frankliniella</taxon>
    </lineage>
</organism>
<dbReference type="GO" id="GO:0004386">
    <property type="term" value="F:helicase activity"/>
    <property type="evidence" value="ECO:0007669"/>
    <property type="project" value="UniProtKB-KW"/>
</dbReference>
<keyword evidence="1" id="KW-0347">Helicase</keyword>
<reference evidence="1" key="1">
    <citation type="submission" date="2021-07" db="EMBL/GenBank/DDBJ databases">
        <authorList>
            <person name="Catto M.A."/>
            <person name="Jacobson A."/>
            <person name="Kennedy G."/>
            <person name="Labadie P."/>
            <person name="Hunt B.G."/>
            <person name="Srinivasan R."/>
        </authorList>
    </citation>
    <scope>NUCLEOTIDE SEQUENCE</scope>
    <source>
        <strain evidence="1">PL_HMW_Pooled</strain>
        <tissue evidence="1">Head</tissue>
    </source>
</reference>
<evidence type="ECO:0000313" key="2">
    <source>
        <dbReference type="Proteomes" id="UP001219518"/>
    </source>
</evidence>
<dbReference type="Proteomes" id="UP001219518">
    <property type="component" value="Unassembled WGS sequence"/>
</dbReference>
<gene>
    <name evidence="1" type="ORF">KUF71_025946</name>
</gene>
<evidence type="ECO:0000313" key="1">
    <source>
        <dbReference type="EMBL" id="KAK3916845.1"/>
    </source>
</evidence>
<keyword evidence="1" id="KW-0378">Hydrolase</keyword>
<keyword evidence="1" id="KW-0547">Nucleotide-binding</keyword>
<dbReference type="EMBL" id="JAHWGI010000630">
    <property type="protein sequence ID" value="KAK3916845.1"/>
    <property type="molecule type" value="Genomic_DNA"/>
</dbReference>
<sequence>MMHCCGCWGVFGVRDSPAATAPMLEHDSDLARLARDSIDYYNNSALRFGLDQGLGGAGTGRDIELRQGPAALMLVMPDPPNGPTARGAYFLHPPASGAVRPTFGTPRQVPCGLPSGLHAKQLFGSEQKEIP</sequence>
<name>A0AAE1HAH4_9NEOP</name>
<keyword evidence="2" id="KW-1185">Reference proteome</keyword>
<protein>
    <submittedName>
        <fullName evidence="1">ATP-dependent helicase brm</fullName>
    </submittedName>
</protein>
<dbReference type="AlphaFoldDB" id="A0AAE1HAH4"/>